<gene>
    <name evidence="3" type="ORF">P3W24_12290</name>
</gene>
<evidence type="ECO:0000256" key="2">
    <source>
        <dbReference type="SAM" id="Phobius"/>
    </source>
</evidence>
<reference evidence="3 4" key="1">
    <citation type="journal article" date="2024" name="Curr. Microbiol.">
        <title>Luteibacter sahnii sp. nov., A Novel Yellow-Colored Xanthomonadin Pigment Producing Probiotic Bacterium from Healthy Rice Seed Microbiome.</title>
        <authorList>
            <person name="Jaiswal G."/>
            <person name="Rana R."/>
            <person name="Nayak P.K."/>
            <person name="Chouhan R."/>
            <person name="Gandhi S.G."/>
            <person name="Patel H.K."/>
            <person name="Patil P.B."/>
        </authorList>
    </citation>
    <scope>NUCLEOTIDE SEQUENCE [LARGE SCALE GENOMIC DNA]</scope>
    <source>
        <strain evidence="3 4">PPL201</strain>
    </source>
</reference>
<keyword evidence="2" id="KW-0812">Transmembrane</keyword>
<organism evidence="3 4">
    <name type="scientific">Luteibacter sahnii</name>
    <dbReference type="NCBI Taxonomy" id="3021977"/>
    <lineage>
        <taxon>Bacteria</taxon>
        <taxon>Pseudomonadati</taxon>
        <taxon>Pseudomonadota</taxon>
        <taxon>Gammaproteobacteria</taxon>
        <taxon>Lysobacterales</taxon>
        <taxon>Rhodanobacteraceae</taxon>
        <taxon>Luteibacter</taxon>
    </lineage>
</organism>
<keyword evidence="4" id="KW-1185">Reference proteome</keyword>
<evidence type="ECO:0000313" key="4">
    <source>
        <dbReference type="Proteomes" id="UP001528850"/>
    </source>
</evidence>
<keyword evidence="2" id="KW-0472">Membrane</keyword>
<evidence type="ECO:0000256" key="1">
    <source>
        <dbReference type="SAM" id="MobiDB-lite"/>
    </source>
</evidence>
<feature type="region of interest" description="Disordered" evidence="1">
    <location>
        <begin position="217"/>
        <end position="254"/>
    </location>
</feature>
<feature type="transmembrane region" description="Helical" evidence="2">
    <location>
        <begin position="143"/>
        <end position="163"/>
    </location>
</feature>
<evidence type="ECO:0000313" key="3">
    <source>
        <dbReference type="EMBL" id="MDF4025747.1"/>
    </source>
</evidence>
<dbReference type="EMBL" id="JARJJS010000003">
    <property type="protein sequence ID" value="MDF4025747.1"/>
    <property type="molecule type" value="Genomic_DNA"/>
</dbReference>
<dbReference type="Proteomes" id="UP001528850">
    <property type="component" value="Unassembled WGS sequence"/>
</dbReference>
<accession>A0ABT6BCD1</accession>
<keyword evidence="2" id="KW-1133">Transmembrane helix</keyword>
<comment type="caution">
    <text evidence="3">The sequence shown here is derived from an EMBL/GenBank/DDBJ whole genome shotgun (WGS) entry which is preliminary data.</text>
</comment>
<feature type="transmembrane region" description="Helical" evidence="2">
    <location>
        <begin position="169"/>
        <end position="189"/>
    </location>
</feature>
<name>A0ABT6BCD1_9GAMM</name>
<feature type="transmembrane region" description="Helical" evidence="2">
    <location>
        <begin position="20"/>
        <end position="42"/>
    </location>
</feature>
<proteinExistence type="predicted"/>
<protein>
    <submittedName>
        <fullName evidence="3">Uncharacterized protein</fullName>
    </submittedName>
</protein>
<sequence>MSAGSLQALSAIFDGQQATPGLVVSIVVTFITGCIGLHRVYWVDRSSQLKVSERRTRRLFRLVERGAWRTAPPLILQQAVLDARGEVLDDRLIRFALARHQPMALFGDLRRAAGLVWLAADGQGLVPEGHPEPPGMRFRRNSWISFGIGYVPFSLCLVAMPFVSRKYAGLAIVVLVVTTLFGFCMLWVAGKYESAHRLTTLADNLYPLWDAPAEPTAKPKALRLGRPSATALESPQARGRGGRKRRAENAGATG</sequence>